<organism evidence="2 3">
    <name type="scientific">Methylobacterium crusticola</name>
    <dbReference type="NCBI Taxonomy" id="1697972"/>
    <lineage>
        <taxon>Bacteria</taxon>
        <taxon>Pseudomonadati</taxon>
        <taxon>Pseudomonadota</taxon>
        <taxon>Alphaproteobacteria</taxon>
        <taxon>Hyphomicrobiales</taxon>
        <taxon>Methylobacteriaceae</taxon>
        <taxon>Methylobacterium</taxon>
    </lineage>
</organism>
<gene>
    <name evidence="2" type="primary">ros_7</name>
    <name evidence="2" type="ORF">OPKNFCMD_3652</name>
</gene>
<dbReference type="RefSeq" id="WP_128560574.1">
    <property type="nucleotide sequence ID" value="NZ_BPQH01000011.1"/>
</dbReference>
<sequence length="138" mass="14849">MSETAISSTDFIGVASGIVSAYVSNNVVRPADLPDLIASVHASLSTLDRPAVPEPEKRVPPVPIRKTVTPDAIISLEDGRPYKTLKRHLAGRGLTPDDYRRKWGLPHDYPMVAANYAAARSDLAKSFGLGQSRRKGAA</sequence>
<dbReference type="InterPro" id="IPR008807">
    <property type="entry name" value="ROS_MUCR"/>
</dbReference>
<comment type="similarity">
    <text evidence="1">Belongs to the ros/MucR family.</text>
</comment>
<accession>A0ABQ4QZQ4</accession>
<dbReference type="Pfam" id="PF05443">
    <property type="entry name" value="ROS_MUCR"/>
    <property type="match status" value="1"/>
</dbReference>
<dbReference type="EMBL" id="BPQH01000011">
    <property type="protein sequence ID" value="GJD50903.1"/>
    <property type="molecule type" value="Genomic_DNA"/>
</dbReference>
<evidence type="ECO:0000313" key="2">
    <source>
        <dbReference type="EMBL" id="GJD50903.1"/>
    </source>
</evidence>
<reference evidence="2" key="2">
    <citation type="submission" date="2021-08" db="EMBL/GenBank/DDBJ databases">
        <authorList>
            <person name="Tani A."/>
            <person name="Ola A."/>
            <person name="Ogura Y."/>
            <person name="Katsura K."/>
            <person name="Hayashi T."/>
        </authorList>
    </citation>
    <scope>NUCLEOTIDE SEQUENCE</scope>
    <source>
        <strain evidence="2">KCTC 52305</strain>
    </source>
</reference>
<reference evidence="2" key="1">
    <citation type="journal article" date="2021" name="Front. Microbiol.">
        <title>Comprehensive Comparative Genomics and Phenotyping of Methylobacterium Species.</title>
        <authorList>
            <person name="Alessa O."/>
            <person name="Ogura Y."/>
            <person name="Fujitani Y."/>
            <person name="Takami H."/>
            <person name="Hayashi T."/>
            <person name="Sahin N."/>
            <person name="Tani A."/>
        </authorList>
    </citation>
    <scope>NUCLEOTIDE SEQUENCE</scope>
    <source>
        <strain evidence="2">KCTC 52305</strain>
    </source>
</reference>
<dbReference type="InterPro" id="IPR041920">
    <property type="entry name" value="ROS/MUCR_sf"/>
</dbReference>
<name>A0ABQ4QZQ4_9HYPH</name>
<protein>
    <submittedName>
        <fullName evidence="2">Transcriptional regulatory protein ros</fullName>
    </submittedName>
</protein>
<dbReference type="Gene3D" id="1.10.10.1550">
    <property type="entry name" value="ROS/MUCR transcriptional regulator protein"/>
    <property type="match status" value="1"/>
</dbReference>
<comment type="caution">
    <text evidence="2">The sequence shown here is derived from an EMBL/GenBank/DDBJ whole genome shotgun (WGS) entry which is preliminary data.</text>
</comment>
<evidence type="ECO:0000256" key="1">
    <source>
        <dbReference type="ARBA" id="ARBA00007031"/>
    </source>
</evidence>
<keyword evidence="3" id="KW-1185">Reference proteome</keyword>
<proteinExistence type="inferred from homology"/>
<evidence type="ECO:0000313" key="3">
    <source>
        <dbReference type="Proteomes" id="UP001055167"/>
    </source>
</evidence>
<dbReference type="Proteomes" id="UP001055167">
    <property type="component" value="Unassembled WGS sequence"/>
</dbReference>